<gene>
    <name evidence="1" type="ORF">SELMODRAFT_408447</name>
</gene>
<proteinExistence type="predicted"/>
<dbReference type="KEGG" id="smo:SELMODRAFT_408447"/>
<dbReference type="Gramene" id="EFJ31669">
    <property type="protein sequence ID" value="EFJ31669"/>
    <property type="gene ID" value="SELMODRAFT_408447"/>
</dbReference>
<name>D8R8B5_SELML</name>
<dbReference type="HOGENOM" id="CLU_516222_0_0_1"/>
<protein>
    <submittedName>
        <fullName evidence="1">Uncharacterized protein</fullName>
    </submittedName>
</protein>
<sequence length="528" mass="58571">MELDLVVVSPTAASAAVTSKEAGALFNLIEVKQDLSFVEKVLLSKSQIFQLFNKLAHSDGGSAMVSRHEPFGGCVLETVGFYESKGLMVDIFAREKAFVEEDIAKLRSDQLPAGLYGALHGRKLLIFYWQPSKKFTDARRSDISCNFLRYLVELCDVVYSCIELENAGPSMASIGTSSSKRKRTQRLQVSMIDYTEMKDEDCILFCESAMPDVGQELCKALATLDEKIGASASEFSSIEELSNIKKEEVLSVFASLSAYLRLVCPWEEKLLADGENRACTSSLDFIKYHEGWNGQSIKADGKALSEMGTKLLEVLAADKKKKVFIGSKVAVEGYDGSFVIARESKRFHSVDHPAGDHFRQWPDFCAEQLGLALQKKVQLAASLTDERGVQQEARLDDTCELMKTVTLSDIRVSQLEAQVVLFGSQTHLLILDENNVLQSVVLDVTLASQTCQICLRDKLGSAEETAKLSSSCYELDYLYHIFNKYAVSLPLLRASPRCITFRMLINGSHNGIDAEVVKHPKMALDNLR</sequence>
<dbReference type="AlphaFoldDB" id="D8R8B5"/>
<dbReference type="EMBL" id="GL377573">
    <property type="protein sequence ID" value="EFJ31669.1"/>
    <property type="molecule type" value="Genomic_DNA"/>
</dbReference>
<accession>D8R8B5</accession>
<reference evidence="1 2" key="1">
    <citation type="journal article" date="2011" name="Science">
        <title>The Selaginella genome identifies genetic changes associated with the evolution of vascular plants.</title>
        <authorList>
            <person name="Banks J.A."/>
            <person name="Nishiyama T."/>
            <person name="Hasebe M."/>
            <person name="Bowman J.L."/>
            <person name="Gribskov M."/>
            <person name="dePamphilis C."/>
            <person name="Albert V.A."/>
            <person name="Aono N."/>
            <person name="Aoyama T."/>
            <person name="Ambrose B.A."/>
            <person name="Ashton N.W."/>
            <person name="Axtell M.J."/>
            <person name="Barker E."/>
            <person name="Barker M.S."/>
            <person name="Bennetzen J.L."/>
            <person name="Bonawitz N.D."/>
            <person name="Chapple C."/>
            <person name="Cheng C."/>
            <person name="Correa L.G."/>
            <person name="Dacre M."/>
            <person name="DeBarry J."/>
            <person name="Dreyer I."/>
            <person name="Elias M."/>
            <person name="Engstrom E.M."/>
            <person name="Estelle M."/>
            <person name="Feng L."/>
            <person name="Finet C."/>
            <person name="Floyd S.K."/>
            <person name="Frommer W.B."/>
            <person name="Fujita T."/>
            <person name="Gramzow L."/>
            <person name="Gutensohn M."/>
            <person name="Harholt J."/>
            <person name="Hattori M."/>
            <person name="Heyl A."/>
            <person name="Hirai T."/>
            <person name="Hiwatashi Y."/>
            <person name="Ishikawa M."/>
            <person name="Iwata M."/>
            <person name="Karol K.G."/>
            <person name="Koehler B."/>
            <person name="Kolukisaoglu U."/>
            <person name="Kubo M."/>
            <person name="Kurata T."/>
            <person name="Lalonde S."/>
            <person name="Li K."/>
            <person name="Li Y."/>
            <person name="Litt A."/>
            <person name="Lyons E."/>
            <person name="Manning G."/>
            <person name="Maruyama T."/>
            <person name="Michael T.P."/>
            <person name="Mikami K."/>
            <person name="Miyazaki S."/>
            <person name="Morinaga S."/>
            <person name="Murata T."/>
            <person name="Mueller-Roeber B."/>
            <person name="Nelson D.R."/>
            <person name="Obara M."/>
            <person name="Oguri Y."/>
            <person name="Olmstead R.G."/>
            <person name="Onodera N."/>
            <person name="Petersen B.L."/>
            <person name="Pils B."/>
            <person name="Prigge M."/>
            <person name="Rensing S.A."/>
            <person name="Riano-Pachon D.M."/>
            <person name="Roberts A.W."/>
            <person name="Sato Y."/>
            <person name="Scheller H.V."/>
            <person name="Schulz B."/>
            <person name="Schulz C."/>
            <person name="Shakirov E.V."/>
            <person name="Shibagaki N."/>
            <person name="Shinohara N."/>
            <person name="Shippen D.E."/>
            <person name="Soerensen I."/>
            <person name="Sotooka R."/>
            <person name="Sugimoto N."/>
            <person name="Sugita M."/>
            <person name="Sumikawa N."/>
            <person name="Tanurdzic M."/>
            <person name="Theissen G."/>
            <person name="Ulvskov P."/>
            <person name="Wakazuki S."/>
            <person name="Weng J.K."/>
            <person name="Willats W.W."/>
            <person name="Wipf D."/>
            <person name="Wolf P.G."/>
            <person name="Yang L."/>
            <person name="Zimmer A.D."/>
            <person name="Zhu Q."/>
            <person name="Mitros T."/>
            <person name="Hellsten U."/>
            <person name="Loque D."/>
            <person name="Otillar R."/>
            <person name="Salamov A."/>
            <person name="Schmutz J."/>
            <person name="Shapiro H."/>
            <person name="Lindquist E."/>
            <person name="Lucas S."/>
            <person name="Rokhsar D."/>
            <person name="Grigoriev I.V."/>
        </authorList>
    </citation>
    <scope>NUCLEOTIDE SEQUENCE [LARGE SCALE GENOMIC DNA]</scope>
</reference>
<dbReference type="InParanoid" id="D8R8B5"/>
<dbReference type="Proteomes" id="UP000001514">
    <property type="component" value="Unassembled WGS sequence"/>
</dbReference>
<evidence type="ECO:0000313" key="1">
    <source>
        <dbReference type="EMBL" id="EFJ31669.1"/>
    </source>
</evidence>
<keyword evidence="2" id="KW-1185">Reference proteome</keyword>
<organism evidence="2">
    <name type="scientific">Selaginella moellendorffii</name>
    <name type="common">Spikemoss</name>
    <dbReference type="NCBI Taxonomy" id="88036"/>
    <lineage>
        <taxon>Eukaryota</taxon>
        <taxon>Viridiplantae</taxon>
        <taxon>Streptophyta</taxon>
        <taxon>Embryophyta</taxon>
        <taxon>Tracheophyta</taxon>
        <taxon>Lycopodiopsida</taxon>
        <taxon>Selaginellales</taxon>
        <taxon>Selaginellaceae</taxon>
        <taxon>Selaginella</taxon>
    </lineage>
</organism>
<evidence type="ECO:0000313" key="2">
    <source>
        <dbReference type="Proteomes" id="UP000001514"/>
    </source>
</evidence>